<reference evidence="2" key="1">
    <citation type="submission" date="2017-06" db="EMBL/GenBank/DDBJ databases">
        <authorList>
            <person name="Varghese N."/>
            <person name="Submissions S."/>
        </authorList>
    </citation>
    <scope>NUCLEOTIDE SEQUENCE [LARGE SCALE GENOMIC DNA]</scope>
    <source>
        <strain evidence="2">DSM 22348</strain>
    </source>
</reference>
<dbReference type="EMBL" id="FZOL01000041">
    <property type="protein sequence ID" value="SNT32682.1"/>
    <property type="molecule type" value="Genomic_DNA"/>
</dbReference>
<name>A0A239LRV7_9PSED</name>
<evidence type="ECO:0000313" key="1">
    <source>
        <dbReference type="EMBL" id="SNT32682.1"/>
    </source>
</evidence>
<sequence length="98" mass="10875">MRYHFMLDGLTQEQRDTLLSIEAAMPDGRSRLALFNLKALDVFTNRDPEKAKEFVSGKLGAFHMAALEALTAATGPDLLNLYTAVKNIPVTLKARPQQ</sequence>
<protein>
    <submittedName>
        <fullName evidence="1">Uncharacterized protein</fullName>
    </submittedName>
</protein>
<keyword evidence="2" id="KW-1185">Reference proteome</keyword>
<dbReference type="Proteomes" id="UP000198407">
    <property type="component" value="Unassembled WGS sequence"/>
</dbReference>
<organism evidence="1 2">
    <name type="scientific">Pseudomonas japonica</name>
    <dbReference type="NCBI Taxonomy" id="256466"/>
    <lineage>
        <taxon>Bacteria</taxon>
        <taxon>Pseudomonadati</taxon>
        <taxon>Pseudomonadota</taxon>
        <taxon>Gammaproteobacteria</taxon>
        <taxon>Pseudomonadales</taxon>
        <taxon>Pseudomonadaceae</taxon>
        <taxon>Pseudomonas</taxon>
    </lineage>
</organism>
<gene>
    <name evidence="1" type="ORF">SAMN05444352_1416</name>
</gene>
<dbReference type="AlphaFoldDB" id="A0A239LRV7"/>
<dbReference type="RefSeq" id="WP_042127548.1">
    <property type="nucleotide sequence ID" value="NZ_FZOL01000041.1"/>
</dbReference>
<dbReference type="OrthoDB" id="6903083at2"/>
<proteinExistence type="predicted"/>
<accession>A0A239LRV7</accession>
<evidence type="ECO:0000313" key="2">
    <source>
        <dbReference type="Proteomes" id="UP000198407"/>
    </source>
</evidence>